<gene>
    <name evidence="1" type="ORF">DBRI1063_LOCUS10631</name>
</gene>
<evidence type="ECO:0000313" key="1">
    <source>
        <dbReference type="EMBL" id="CAD9329190.1"/>
    </source>
</evidence>
<name>A0A7S2ECU7_9STRA</name>
<organism evidence="1">
    <name type="scientific">Ditylum brightwellii</name>
    <dbReference type="NCBI Taxonomy" id="49249"/>
    <lineage>
        <taxon>Eukaryota</taxon>
        <taxon>Sar</taxon>
        <taxon>Stramenopiles</taxon>
        <taxon>Ochrophyta</taxon>
        <taxon>Bacillariophyta</taxon>
        <taxon>Mediophyceae</taxon>
        <taxon>Lithodesmiophycidae</taxon>
        <taxon>Lithodesmiales</taxon>
        <taxon>Lithodesmiaceae</taxon>
        <taxon>Ditylum</taxon>
    </lineage>
</organism>
<accession>A0A7S2ECU7</accession>
<dbReference type="AlphaFoldDB" id="A0A7S2ECU7"/>
<proteinExistence type="predicted"/>
<reference evidence="1" key="1">
    <citation type="submission" date="2021-01" db="EMBL/GenBank/DDBJ databases">
        <authorList>
            <person name="Corre E."/>
            <person name="Pelletier E."/>
            <person name="Niang G."/>
            <person name="Scheremetjew M."/>
            <person name="Finn R."/>
            <person name="Kale V."/>
            <person name="Holt S."/>
            <person name="Cochrane G."/>
            <person name="Meng A."/>
            <person name="Brown T."/>
            <person name="Cohen L."/>
        </authorList>
    </citation>
    <scope>NUCLEOTIDE SEQUENCE</scope>
    <source>
        <strain evidence="1">Pop2</strain>
    </source>
</reference>
<sequence length="342" mass="37333">MKDMVTPPPLLHSSYALRPLKKSSNTIDTAAESIPSTSAGVQYSYTHPGRNSRNTPIASFHNSMTMSASSKFIIIENGDDGNYEREFDNWHQSDFDLSVTDKNELEGVESSIYSYSTLPAEPSSPISRDDCNNDKVMFHDADWKVREPMMSPHSCCPSTSSTTISSSSSLVSTLSSPASVFTAATDNDAGWRTVTAAASSTNDEAYESEYDDDMYLHYHSALASTDVSMQMASSSFADVGSPFGDDTSLPPPPTTNDAAQRMVTPTALYAGRKRYRPSAPTPDHPKNSHVTKRMMLDVGIRSDDDDSALMRISEPCLDAVEHVSKLHGVNTVVPCFFRPIPI</sequence>
<protein>
    <submittedName>
        <fullName evidence="1">Uncharacterized protein</fullName>
    </submittedName>
</protein>
<dbReference type="EMBL" id="HBGN01016521">
    <property type="protein sequence ID" value="CAD9329190.1"/>
    <property type="molecule type" value="Transcribed_RNA"/>
</dbReference>